<dbReference type="EMBL" id="KB110951">
    <property type="protein sequence ID" value="ELK26562.1"/>
    <property type="molecule type" value="Genomic_DNA"/>
</dbReference>
<protein>
    <submittedName>
        <fullName evidence="2">Uncharacterized protein</fullName>
    </submittedName>
</protein>
<evidence type="ECO:0000313" key="2">
    <source>
        <dbReference type="EMBL" id="ELK26562.1"/>
    </source>
</evidence>
<feature type="compositionally biased region" description="Pro residues" evidence="1">
    <location>
        <begin position="88"/>
        <end position="99"/>
    </location>
</feature>
<accession>L5LK46</accession>
<keyword evidence="3" id="KW-1185">Reference proteome</keyword>
<gene>
    <name evidence="2" type="ORF">MDA_GLEAN10019283</name>
</gene>
<feature type="region of interest" description="Disordered" evidence="1">
    <location>
        <begin position="57"/>
        <end position="140"/>
    </location>
</feature>
<name>L5LK46_MYODS</name>
<dbReference type="Proteomes" id="UP000010556">
    <property type="component" value="Unassembled WGS sequence"/>
</dbReference>
<sequence>MGVPTPVVSTCVRGGPGVCARVIGVRSRSVLRLSQRSPGNGSGRDWLLLPRLRDVPGSASPYLRAAPRGASLGAQGAHPSKRRHQLPPKRPATPHPPPLQLGNGPPGPSAVAREVGSFPQRLGQSPGPRISNPVPSLLTQ</sequence>
<evidence type="ECO:0000256" key="1">
    <source>
        <dbReference type="SAM" id="MobiDB-lite"/>
    </source>
</evidence>
<reference evidence="3" key="1">
    <citation type="journal article" date="2013" name="Science">
        <title>Comparative analysis of bat genomes provides insight into the evolution of flight and immunity.</title>
        <authorList>
            <person name="Zhang G."/>
            <person name="Cowled C."/>
            <person name="Shi Z."/>
            <person name="Huang Z."/>
            <person name="Bishop-Lilly K.A."/>
            <person name="Fang X."/>
            <person name="Wynne J.W."/>
            <person name="Xiong Z."/>
            <person name="Baker M.L."/>
            <person name="Zhao W."/>
            <person name="Tachedjian M."/>
            <person name="Zhu Y."/>
            <person name="Zhou P."/>
            <person name="Jiang X."/>
            <person name="Ng J."/>
            <person name="Yang L."/>
            <person name="Wu L."/>
            <person name="Xiao J."/>
            <person name="Feng Y."/>
            <person name="Chen Y."/>
            <person name="Sun X."/>
            <person name="Zhang Y."/>
            <person name="Marsh G.A."/>
            <person name="Crameri G."/>
            <person name="Broder C.C."/>
            <person name="Frey K.G."/>
            <person name="Wang L.F."/>
            <person name="Wang J."/>
        </authorList>
    </citation>
    <scope>NUCLEOTIDE SEQUENCE [LARGE SCALE GENOMIC DNA]</scope>
</reference>
<organism evidence="2 3">
    <name type="scientific">Myotis davidii</name>
    <name type="common">David's myotis</name>
    <dbReference type="NCBI Taxonomy" id="225400"/>
    <lineage>
        <taxon>Eukaryota</taxon>
        <taxon>Metazoa</taxon>
        <taxon>Chordata</taxon>
        <taxon>Craniata</taxon>
        <taxon>Vertebrata</taxon>
        <taxon>Euteleostomi</taxon>
        <taxon>Mammalia</taxon>
        <taxon>Eutheria</taxon>
        <taxon>Laurasiatheria</taxon>
        <taxon>Chiroptera</taxon>
        <taxon>Yangochiroptera</taxon>
        <taxon>Vespertilionidae</taxon>
        <taxon>Myotis</taxon>
    </lineage>
</organism>
<dbReference type="AlphaFoldDB" id="L5LK46"/>
<evidence type="ECO:0000313" key="3">
    <source>
        <dbReference type="Proteomes" id="UP000010556"/>
    </source>
</evidence>
<proteinExistence type="predicted"/>